<keyword evidence="1" id="KW-0812">Transmembrane</keyword>
<organism evidence="2 3">
    <name type="scientific">Kineothrix alysoides</name>
    <dbReference type="NCBI Taxonomy" id="1469948"/>
    <lineage>
        <taxon>Bacteria</taxon>
        <taxon>Bacillati</taxon>
        <taxon>Bacillota</taxon>
        <taxon>Clostridia</taxon>
        <taxon>Lachnospirales</taxon>
        <taxon>Lachnospiraceae</taxon>
        <taxon>Kineothrix</taxon>
    </lineage>
</organism>
<name>A0A4R1QTB6_9FIRM</name>
<keyword evidence="1" id="KW-1133">Transmembrane helix</keyword>
<keyword evidence="3" id="KW-1185">Reference proteome</keyword>
<accession>A0A4R1QTB6</accession>
<feature type="transmembrane region" description="Helical" evidence="1">
    <location>
        <begin position="6"/>
        <end position="25"/>
    </location>
</feature>
<reference evidence="2 3" key="1">
    <citation type="submission" date="2019-03" db="EMBL/GenBank/DDBJ databases">
        <title>Genomic Encyclopedia of Type Strains, Phase IV (KMG-IV): sequencing the most valuable type-strain genomes for metagenomic binning, comparative biology and taxonomic classification.</title>
        <authorList>
            <person name="Goeker M."/>
        </authorList>
    </citation>
    <scope>NUCLEOTIDE SEQUENCE [LARGE SCALE GENOMIC DNA]</scope>
    <source>
        <strain evidence="2 3">DSM 100556</strain>
    </source>
</reference>
<dbReference type="OrthoDB" id="3230655at2"/>
<comment type="caution">
    <text evidence="2">The sequence shown here is derived from an EMBL/GenBank/DDBJ whole genome shotgun (WGS) entry which is preliminary data.</text>
</comment>
<dbReference type="Proteomes" id="UP000295718">
    <property type="component" value="Unassembled WGS sequence"/>
</dbReference>
<dbReference type="EMBL" id="SLUO01000009">
    <property type="protein sequence ID" value="TCL57156.1"/>
    <property type="molecule type" value="Genomic_DNA"/>
</dbReference>
<feature type="transmembrane region" description="Helical" evidence="1">
    <location>
        <begin position="37"/>
        <end position="64"/>
    </location>
</feature>
<proteinExistence type="predicted"/>
<evidence type="ECO:0008006" key="4">
    <source>
        <dbReference type="Google" id="ProtNLM"/>
    </source>
</evidence>
<feature type="transmembrane region" description="Helical" evidence="1">
    <location>
        <begin position="76"/>
        <end position="95"/>
    </location>
</feature>
<feature type="transmembrane region" description="Helical" evidence="1">
    <location>
        <begin position="200"/>
        <end position="221"/>
    </location>
</feature>
<sequence>MLHKIISTIGLGVLGVDPITAVYLMSMGLRKEKKSRITLFFLSFAGFSIFGGAALSAIFAATAVNFLKNIMPGDNSYFWAILNFGISIFIFVWVIRKLFAKGKKKEEEKEPIGGGWFKYITTGLVFAITSFTDPTFYAVILMSGESGDFFNATLLLTIWFIVSQFMAVIIYIANELNILDKLTVFVEKFKEKKLKTISHVFYFLLLSVAVALLVDTVFYLFNGKYLF</sequence>
<evidence type="ECO:0000313" key="2">
    <source>
        <dbReference type="EMBL" id="TCL57156.1"/>
    </source>
</evidence>
<evidence type="ECO:0000313" key="3">
    <source>
        <dbReference type="Proteomes" id="UP000295718"/>
    </source>
</evidence>
<dbReference type="RefSeq" id="WP_031391840.1">
    <property type="nucleotide sequence ID" value="NZ_JPNB01000002.1"/>
</dbReference>
<evidence type="ECO:0000256" key="1">
    <source>
        <dbReference type="SAM" id="Phobius"/>
    </source>
</evidence>
<keyword evidence="1" id="KW-0472">Membrane</keyword>
<dbReference type="AlphaFoldDB" id="A0A4R1QTB6"/>
<protein>
    <recommendedName>
        <fullName evidence="4">Sap-like sulfolipid-1-addressing protein</fullName>
    </recommendedName>
</protein>
<feature type="transmembrane region" description="Helical" evidence="1">
    <location>
        <begin position="152"/>
        <end position="173"/>
    </location>
</feature>
<gene>
    <name evidence="2" type="ORF">EDD76_10918</name>
</gene>
<dbReference type="STRING" id="1469948.GCA_000732725_03195"/>
<feature type="transmembrane region" description="Helical" evidence="1">
    <location>
        <begin position="116"/>
        <end position="140"/>
    </location>
</feature>